<evidence type="ECO:0000313" key="7">
    <source>
        <dbReference type="Proteomes" id="UP000254033"/>
    </source>
</evidence>
<feature type="domain" description="Isochorismatase-like" evidence="1">
    <location>
        <begin position="8"/>
        <end position="157"/>
    </location>
</feature>
<dbReference type="AlphaFoldDB" id="A0A0W0U2F9"/>
<dbReference type="Gene3D" id="3.40.50.850">
    <property type="entry name" value="Isochorismatase-like"/>
    <property type="match status" value="1"/>
</dbReference>
<evidence type="ECO:0000259" key="1">
    <source>
        <dbReference type="Pfam" id="PF00857"/>
    </source>
</evidence>
<dbReference type="Proteomes" id="UP000251942">
    <property type="component" value="Unassembled WGS sequence"/>
</dbReference>
<dbReference type="EMBL" id="LNYB01000028">
    <property type="protein sequence ID" value="KTD01884.1"/>
    <property type="molecule type" value="Genomic_DNA"/>
</dbReference>
<organism evidence="2 5">
    <name type="scientific">Legionella feeleii</name>
    <dbReference type="NCBI Taxonomy" id="453"/>
    <lineage>
        <taxon>Bacteria</taxon>
        <taxon>Pseudomonadati</taxon>
        <taxon>Pseudomonadota</taxon>
        <taxon>Gammaproteobacteria</taxon>
        <taxon>Legionellales</taxon>
        <taxon>Legionellaceae</taxon>
        <taxon>Legionella</taxon>
    </lineage>
</organism>
<accession>A0A0W0U2F9</accession>
<dbReference type="Proteomes" id="UP000254033">
    <property type="component" value="Unassembled WGS sequence"/>
</dbReference>
<dbReference type="RefSeq" id="WP_058444380.1">
    <property type="nucleotide sequence ID" value="NZ_CAAAHT010000010.1"/>
</dbReference>
<dbReference type="EMBL" id="UASS01000001">
    <property type="protein sequence ID" value="SPX59403.1"/>
    <property type="molecule type" value="Genomic_DNA"/>
</dbReference>
<dbReference type="CDD" id="cd01012">
    <property type="entry name" value="YcaC_related"/>
    <property type="match status" value="1"/>
</dbReference>
<gene>
    <name evidence="3" type="primary">ycaC</name>
    <name evidence="2" type="ORF">Lfee_0931</name>
    <name evidence="4" type="ORF">NCTC11978_01841</name>
    <name evidence="3" type="ORF">NCTC12022_00225</name>
</gene>
<dbReference type="PATRIC" id="fig|453.4.peg.1005"/>
<dbReference type="STRING" id="453.Lfee_0931"/>
<dbReference type="OrthoDB" id="9796958at2"/>
<evidence type="ECO:0000313" key="2">
    <source>
        <dbReference type="EMBL" id="KTD01884.1"/>
    </source>
</evidence>
<evidence type="ECO:0000313" key="6">
    <source>
        <dbReference type="Proteomes" id="UP000251942"/>
    </source>
</evidence>
<name>A0A0W0U2F9_9GAMM</name>
<sequence>MLLEKETSCVVLIDVQEKLTPFVQEADALVARCQWVIHLAKELGIPLLVSEQYPSGLGATVEPLHSLLAQGECFEKVHFSCFRQPVFKQSLKALNKKQLVLIGIEAHVCVLQSAMEMKAAGYEVYIVVDAVSSRSQLDYNYGLRRMEQAGIHLVTSEMVFFEWVGQAGTPQFKALSKAYLQQKDKQ</sequence>
<dbReference type="Proteomes" id="UP000054698">
    <property type="component" value="Unassembled WGS sequence"/>
</dbReference>
<dbReference type="PANTHER" id="PTHR14119:SF3">
    <property type="entry name" value="ISOCHORISMATASE DOMAIN-CONTAINING PROTEIN 2"/>
    <property type="match status" value="1"/>
</dbReference>
<reference evidence="6 7" key="2">
    <citation type="submission" date="2018-06" db="EMBL/GenBank/DDBJ databases">
        <authorList>
            <consortium name="Pathogen Informatics"/>
            <person name="Doyle S."/>
        </authorList>
    </citation>
    <scope>NUCLEOTIDE SEQUENCE [LARGE SCALE GENOMIC DNA]</scope>
    <source>
        <strain evidence="4 7">NCTC11978</strain>
        <strain evidence="3 6">NCTC12022</strain>
    </source>
</reference>
<protein>
    <submittedName>
        <fullName evidence="3">YcaC like amidohydrolase</fullName>
    </submittedName>
    <submittedName>
        <fullName evidence="2">YcaC related amidohydrolase</fullName>
    </submittedName>
</protein>
<dbReference type="GO" id="GO:0016787">
    <property type="term" value="F:hydrolase activity"/>
    <property type="evidence" value="ECO:0007669"/>
    <property type="project" value="UniProtKB-KW"/>
</dbReference>
<proteinExistence type="predicted"/>
<dbReference type="SUPFAM" id="SSF52499">
    <property type="entry name" value="Isochorismatase-like hydrolases"/>
    <property type="match status" value="1"/>
</dbReference>
<keyword evidence="2" id="KW-0378">Hydrolase</keyword>
<evidence type="ECO:0000313" key="4">
    <source>
        <dbReference type="EMBL" id="STX38654.1"/>
    </source>
</evidence>
<dbReference type="EMBL" id="UGNY01000001">
    <property type="protein sequence ID" value="STX38654.1"/>
    <property type="molecule type" value="Genomic_DNA"/>
</dbReference>
<dbReference type="InterPro" id="IPR036380">
    <property type="entry name" value="Isochorismatase-like_sf"/>
</dbReference>
<dbReference type="InterPro" id="IPR000868">
    <property type="entry name" value="Isochorismatase-like_dom"/>
</dbReference>
<reference evidence="2 5" key="1">
    <citation type="submission" date="2015-11" db="EMBL/GenBank/DDBJ databases">
        <title>Genomic analysis of 38 Legionella species identifies large and diverse effector repertoires.</title>
        <authorList>
            <person name="Burstein D."/>
            <person name="Amaro F."/>
            <person name="Zusman T."/>
            <person name="Lifshitz Z."/>
            <person name="Cohen O."/>
            <person name="Gilbert J.A."/>
            <person name="Pupko T."/>
            <person name="Shuman H.A."/>
            <person name="Segal G."/>
        </authorList>
    </citation>
    <scope>NUCLEOTIDE SEQUENCE [LARGE SCALE GENOMIC DNA]</scope>
    <source>
        <strain evidence="2 5">WO-44C</strain>
    </source>
</reference>
<dbReference type="PANTHER" id="PTHR14119">
    <property type="entry name" value="HYDROLASE"/>
    <property type="match status" value="1"/>
</dbReference>
<evidence type="ECO:0000313" key="3">
    <source>
        <dbReference type="EMBL" id="SPX59403.1"/>
    </source>
</evidence>
<dbReference type="InterPro" id="IPR050993">
    <property type="entry name" value="Isochorismatase_domain"/>
</dbReference>
<dbReference type="Pfam" id="PF00857">
    <property type="entry name" value="Isochorismatase"/>
    <property type="match status" value="1"/>
</dbReference>
<keyword evidence="5" id="KW-1185">Reference proteome</keyword>
<evidence type="ECO:0000313" key="5">
    <source>
        <dbReference type="Proteomes" id="UP000054698"/>
    </source>
</evidence>